<sequence>MSSPTLPPTLAPLTGTPLPLAAARALARQHGLRERVLAYVTRQPDELLVFEHTAEYPEAGLQVPAGGLEPGETPEQAAMRETWEETGLHLRGPVLLASWHWQRGEAGQVWHYVWLAAPPQTPDTWSHRVTQGERDAGLTFLCRFAPRHSPDLTPGHGQEAALPTLQTLLQGESP</sequence>
<dbReference type="SUPFAM" id="SSF55811">
    <property type="entry name" value="Nudix"/>
    <property type="match status" value="1"/>
</dbReference>
<name>A0A016QPU7_9DEIO</name>
<comment type="caution">
    <text evidence="5">The sequence shown here is derived from an EMBL/GenBank/DDBJ whole genome shotgun (WGS) entry which is preliminary data.</text>
</comment>
<dbReference type="Gene3D" id="3.90.79.10">
    <property type="entry name" value="Nucleoside Triphosphate Pyrophosphohydrolase"/>
    <property type="match status" value="1"/>
</dbReference>
<comment type="similarity">
    <text evidence="3">Belongs to the Nudix hydrolase family.</text>
</comment>
<evidence type="ECO:0000313" key="5">
    <source>
        <dbReference type="EMBL" id="EYB67809.1"/>
    </source>
</evidence>
<reference evidence="5 6" key="1">
    <citation type="submission" date="2014-03" db="EMBL/GenBank/DDBJ databases">
        <title>Draft genome sequence of Deinococcus phoenicis 1P10ME.</title>
        <authorList>
            <person name="Stepanov V.G."/>
            <person name="Vaishampayan P."/>
            <person name="Venkateswaran K."/>
            <person name="Fox G.E."/>
        </authorList>
    </citation>
    <scope>NUCLEOTIDE SEQUENCE [LARGE SCALE GENOMIC DNA]</scope>
    <source>
        <strain evidence="5 6">1P10ME</strain>
    </source>
</reference>
<evidence type="ECO:0000256" key="2">
    <source>
        <dbReference type="ARBA" id="ARBA00022801"/>
    </source>
</evidence>
<dbReference type="PROSITE" id="PS00893">
    <property type="entry name" value="NUDIX_BOX"/>
    <property type="match status" value="1"/>
</dbReference>
<dbReference type="InterPro" id="IPR015797">
    <property type="entry name" value="NUDIX_hydrolase-like_dom_sf"/>
</dbReference>
<dbReference type="PRINTS" id="PR00502">
    <property type="entry name" value="NUDIXFAMILY"/>
</dbReference>
<evidence type="ECO:0000313" key="6">
    <source>
        <dbReference type="Proteomes" id="UP000020492"/>
    </source>
</evidence>
<keyword evidence="2 3" id="KW-0378">Hydrolase</keyword>
<gene>
    <name evidence="5" type="ORF">DEIPH_ctg032orf0052</name>
</gene>
<accession>A0A016QPU7</accession>
<dbReference type="PATRIC" id="fig|1476583.3.peg.2107"/>
<dbReference type="PANTHER" id="PTHR43046:SF14">
    <property type="entry name" value="MUTT_NUDIX FAMILY PROTEIN"/>
    <property type="match status" value="1"/>
</dbReference>
<dbReference type="AlphaFoldDB" id="A0A016QPU7"/>
<proteinExistence type="inferred from homology"/>
<dbReference type="PANTHER" id="PTHR43046">
    <property type="entry name" value="GDP-MANNOSE MANNOSYL HYDROLASE"/>
    <property type="match status" value="1"/>
</dbReference>
<dbReference type="CDD" id="cd04663">
    <property type="entry name" value="NUDIX_Hydrolase"/>
    <property type="match status" value="1"/>
</dbReference>
<dbReference type="Pfam" id="PF00293">
    <property type="entry name" value="NUDIX"/>
    <property type="match status" value="1"/>
</dbReference>
<evidence type="ECO:0000259" key="4">
    <source>
        <dbReference type="PROSITE" id="PS51462"/>
    </source>
</evidence>
<organism evidence="5 6">
    <name type="scientific">Deinococcus phoenicis</name>
    <dbReference type="NCBI Taxonomy" id="1476583"/>
    <lineage>
        <taxon>Bacteria</taxon>
        <taxon>Thermotogati</taxon>
        <taxon>Deinococcota</taxon>
        <taxon>Deinococci</taxon>
        <taxon>Deinococcales</taxon>
        <taxon>Deinococcaceae</taxon>
        <taxon>Deinococcus</taxon>
    </lineage>
</organism>
<evidence type="ECO:0000256" key="3">
    <source>
        <dbReference type="RuleBase" id="RU003476"/>
    </source>
</evidence>
<comment type="cofactor">
    <cofactor evidence="1">
        <name>Mg(2+)</name>
        <dbReference type="ChEBI" id="CHEBI:18420"/>
    </cofactor>
</comment>
<dbReference type="InterPro" id="IPR000086">
    <property type="entry name" value="NUDIX_hydrolase_dom"/>
</dbReference>
<dbReference type="Proteomes" id="UP000020492">
    <property type="component" value="Unassembled WGS sequence"/>
</dbReference>
<dbReference type="PROSITE" id="PS51462">
    <property type="entry name" value="NUDIX"/>
    <property type="match status" value="1"/>
</dbReference>
<dbReference type="InterPro" id="IPR020084">
    <property type="entry name" value="NUDIX_hydrolase_CS"/>
</dbReference>
<dbReference type="RefSeq" id="WP_235183222.1">
    <property type="nucleotide sequence ID" value="NZ_JHAC01000032.1"/>
</dbReference>
<dbReference type="STRING" id="1476583.DEIPH_ctg032orf0052"/>
<dbReference type="eggNOG" id="COG0494">
    <property type="taxonomic scope" value="Bacteria"/>
</dbReference>
<feature type="domain" description="Nudix hydrolase" evidence="4">
    <location>
        <begin position="31"/>
        <end position="166"/>
    </location>
</feature>
<dbReference type="GO" id="GO:0016787">
    <property type="term" value="F:hydrolase activity"/>
    <property type="evidence" value="ECO:0007669"/>
    <property type="project" value="UniProtKB-KW"/>
</dbReference>
<keyword evidence="6" id="KW-1185">Reference proteome</keyword>
<dbReference type="EMBL" id="JHAC01000032">
    <property type="protein sequence ID" value="EYB67809.1"/>
    <property type="molecule type" value="Genomic_DNA"/>
</dbReference>
<dbReference type="InterPro" id="IPR020476">
    <property type="entry name" value="Nudix_hydrolase"/>
</dbReference>
<evidence type="ECO:0000256" key="1">
    <source>
        <dbReference type="ARBA" id="ARBA00001946"/>
    </source>
</evidence>
<protein>
    <recommendedName>
        <fullName evidence="4">Nudix hydrolase domain-containing protein</fullName>
    </recommendedName>
</protein>